<keyword evidence="1" id="KW-1133">Transmembrane helix</keyword>
<evidence type="ECO:0000256" key="1">
    <source>
        <dbReference type="SAM" id="Phobius"/>
    </source>
</evidence>
<keyword evidence="1" id="KW-0472">Membrane</keyword>
<name>A0A7T2YML9_9BURK</name>
<accession>A0A7T2YML9</accession>
<dbReference type="KEGG" id="dla:I6G47_10580"/>
<keyword evidence="1" id="KW-0812">Transmembrane</keyword>
<reference evidence="2 4" key="1">
    <citation type="submission" date="2020-12" db="EMBL/GenBank/DDBJ databases">
        <title>FDA dAtabase for Regulatory Grade micrObial Sequences (FDA-ARGOS): Supporting development and validation of Infectious Disease Dx tests.</title>
        <authorList>
            <person name="Sproer C."/>
            <person name="Gronow S."/>
            <person name="Severitt S."/>
            <person name="Schroder I."/>
            <person name="Tallon L."/>
            <person name="Sadzewicz L."/>
            <person name="Zhao X."/>
            <person name="Boylan J."/>
            <person name="Ott S."/>
            <person name="Bowen H."/>
            <person name="Vavikolanu K."/>
            <person name="Mehta A."/>
            <person name="Aluvathingal J."/>
            <person name="Nadendla S."/>
            <person name="Lowell S."/>
            <person name="Myers T."/>
            <person name="Yan Y."/>
            <person name="Sichtig H."/>
        </authorList>
    </citation>
    <scope>NUCLEOTIDE SEQUENCE [LARGE SCALE GENOMIC DNA]</scope>
    <source>
        <strain evidence="2 4">FDAARGOS_890</strain>
    </source>
</reference>
<gene>
    <name evidence="3" type="ORF">I6G47_10580</name>
    <name evidence="2" type="ORF">I6G47_16260</name>
</gene>
<dbReference type="EMBL" id="CP065748">
    <property type="protein sequence ID" value="QPS83477.1"/>
    <property type="molecule type" value="Genomic_DNA"/>
</dbReference>
<evidence type="ECO:0000313" key="4">
    <source>
        <dbReference type="Proteomes" id="UP000595064"/>
    </source>
</evidence>
<dbReference type="KEGG" id="dla:I6G47_16260"/>
<dbReference type="AlphaFoldDB" id="A0A7T2YML9"/>
<evidence type="ECO:0000313" key="2">
    <source>
        <dbReference type="EMBL" id="QPS78587.1"/>
    </source>
</evidence>
<sequence>MISEKLLPALVAALVASVAGNALLGWAWLDARDDAATARTELTGMQQQRDGARQATQACSDATEALGAVAAQRAAEAAPARAAAVGQAAALNARADYTLATAPAAPGDSCASLQALGSDWLKGRAKP</sequence>
<dbReference type="Proteomes" id="UP000595064">
    <property type="component" value="Chromosome"/>
</dbReference>
<protein>
    <submittedName>
        <fullName evidence="2">Uncharacterized protein</fullName>
    </submittedName>
</protein>
<keyword evidence="4" id="KW-1185">Reference proteome</keyword>
<evidence type="ECO:0000313" key="3">
    <source>
        <dbReference type="EMBL" id="QPS83477.1"/>
    </source>
</evidence>
<dbReference type="EMBL" id="CP065748">
    <property type="protein sequence ID" value="QPS78587.1"/>
    <property type="molecule type" value="Genomic_DNA"/>
</dbReference>
<dbReference type="RefSeq" id="WP_016453105.1">
    <property type="nucleotide sequence ID" value="NZ_CP065748.1"/>
</dbReference>
<proteinExistence type="predicted"/>
<feature type="transmembrane region" description="Helical" evidence="1">
    <location>
        <begin position="6"/>
        <end position="29"/>
    </location>
</feature>
<organism evidence="2 4">
    <name type="scientific">Delftia lacustris</name>
    <dbReference type="NCBI Taxonomy" id="558537"/>
    <lineage>
        <taxon>Bacteria</taxon>
        <taxon>Pseudomonadati</taxon>
        <taxon>Pseudomonadota</taxon>
        <taxon>Betaproteobacteria</taxon>
        <taxon>Burkholderiales</taxon>
        <taxon>Comamonadaceae</taxon>
        <taxon>Delftia</taxon>
    </lineage>
</organism>